<dbReference type="PANTHER" id="PTHR24359">
    <property type="entry name" value="SERINE/THREONINE-PROTEIN KINASE SBK1"/>
    <property type="match status" value="1"/>
</dbReference>
<name>A0A485A9D6_RAOPL</name>
<dbReference type="GO" id="GO:0004674">
    <property type="term" value="F:protein serine/threonine kinase activity"/>
    <property type="evidence" value="ECO:0007669"/>
    <property type="project" value="UniProtKB-EC"/>
</dbReference>
<dbReference type="GO" id="GO:0005524">
    <property type="term" value="F:ATP binding"/>
    <property type="evidence" value="ECO:0007669"/>
    <property type="project" value="InterPro"/>
</dbReference>
<evidence type="ECO:0000259" key="1">
    <source>
        <dbReference type="PROSITE" id="PS50011"/>
    </source>
</evidence>
<gene>
    <name evidence="2" type="primary">afsK</name>
    <name evidence="2" type="ORF">NCTC12998_00493</name>
</gene>
<evidence type="ECO:0000313" key="2">
    <source>
        <dbReference type="EMBL" id="VFS57240.1"/>
    </source>
</evidence>
<protein>
    <submittedName>
        <fullName evidence="2">Serine/threonine-protein kinase AfsK</fullName>
        <ecNumber evidence="2">2.7.11.1</ecNumber>
    </submittedName>
</protein>
<dbReference type="AlphaFoldDB" id="A0A485A9D6"/>
<accession>A0A485A9D6</accession>
<dbReference type="Gene3D" id="1.10.510.10">
    <property type="entry name" value="Transferase(Phosphotransferase) domain 1"/>
    <property type="match status" value="1"/>
</dbReference>
<dbReference type="SUPFAM" id="SSF56112">
    <property type="entry name" value="Protein kinase-like (PK-like)"/>
    <property type="match status" value="1"/>
</dbReference>
<feature type="domain" description="Protein kinase" evidence="1">
    <location>
        <begin position="1"/>
        <end position="183"/>
    </location>
</feature>
<dbReference type="EC" id="2.7.11.1" evidence="2"/>
<keyword evidence="2" id="KW-0808">Transferase</keyword>
<dbReference type="Proteomes" id="UP000345637">
    <property type="component" value="Unassembled WGS sequence"/>
</dbReference>
<dbReference type="InterPro" id="IPR000719">
    <property type="entry name" value="Prot_kinase_dom"/>
</dbReference>
<sequence length="197" mass="21904">MDILSGLEELHSLQIYHRDLKPQNVLRFDAGDGSYYAISDFGLMSVKDTQISALTHTGMKMGSDYYTAPEIVSDLRKASIASDIYSLGCILHDFVGTDERIPCGEINNDSSAYAHILRVCTRRDPSRRFPSVSALRDAILSIDPATVIHLSAEVSSYASALESGNPINVETWREIVNLLKIILVRKLYCDISTSNFR</sequence>
<dbReference type="PANTHER" id="PTHR24359:SF1">
    <property type="entry name" value="INHIBITOR OF NUCLEAR FACTOR KAPPA-B KINASE EPSILON SUBUNIT HOMOLOG 1-RELATED"/>
    <property type="match status" value="1"/>
</dbReference>
<dbReference type="EMBL" id="CAADJE010000007">
    <property type="protein sequence ID" value="VFS57240.1"/>
    <property type="molecule type" value="Genomic_DNA"/>
</dbReference>
<dbReference type="PROSITE" id="PS50011">
    <property type="entry name" value="PROTEIN_KINASE_DOM"/>
    <property type="match status" value="1"/>
</dbReference>
<proteinExistence type="predicted"/>
<evidence type="ECO:0000313" key="3">
    <source>
        <dbReference type="Proteomes" id="UP000345637"/>
    </source>
</evidence>
<dbReference type="InterPro" id="IPR011009">
    <property type="entry name" value="Kinase-like_dom_sf"/>
</dbReference>
<keyword evidence="2" id="KW-0418">Kinase</keyword>
<organism evidence="2 3">
    <name type="scientific">Raoultella planticola</name>
    <name type="common">Klebsiella planticola</name>
    <dbReference type="NCBI Taxonomy" id="575"/>
    <lineage>
        <taxon>Bacteria</taxon>
        <taxon>Pseudomonadati</taxon>
        <taxon>Pseudomonadota</taxon>
        <taxon>Gammaproteobacteria</taxon>
        <taxon>Enterobacterales</taxon>
        <taxon>Enterobacteriaceae</taxon>
        <taxon>Klebsiella/Raoultella group</taxon>
        <taxon>Raoultella</taxon>
    </lineage>
</organism>
<dbReference type="Pfam" id="PF00069">
    <property type="entry name" value="Pkinase"/>
    <property type="match status" value="1"/>
</dbReference>
<reference evidence="2 3" key="1">
    <citation type="submission" date="2019-03" db="EMBL/GenBank/DDBJ databases">
        <authorList>
            <consortium name="Pathogen Informatics"/>
        </authorList>
    </citation>
    <scope>NUCLEOTIDE SEQUENCE [LARGE SCALE GENOMIC DNA]</scope>
    <source>
        <strain evidence="2 3">NCTC12998</strain>
    </source>
</reference>
<dbReference type="SMART" id="SM00220">
    <property type="entry name" value="S_TKc"/>
    <property type="match status" value="1"/>
</dbReference>